<dbReference type="Proteomes" id="UP000198838">
    <property type="component" value="Unassembled WGS sequence"/>
</dbReference>
<evidence type="ECO:0000259" key="5">
    <source>
        <dbReference type="Pfam" id="PF00849"/>
    </source>
</evidence>
<dbReference type="GO" id="GO:0140098">
    <property type="term" value="F:catalytic activity, acting on RNA"/>
    <property type="evidence" value="ECO:0007669"/>
    <property type="project" value="UniProtKB-ARBA"/>
</dbReference>
<evidence type="ECO:0000256" key="3">
    <source>
        <dbReference type="ARBA" id="ARBA00031870"/>
    </source>
</evidence>
<evidence type="ECO:0000256" key="4">
    <source>
        <dbReference type="ARBA" id="ARBA00033164"/>
    </source>
</evidence>
<dbReference type="InterPro" id="IPR006145">
    <property type="entry name" value="PsdUridine_synth_RsuA/RluA"/>
</dbReference>
<dbReference type="STRING" id="1120918.SAMN05216249_10336"/>
<dbReference type="CDD" id="cd02869">
    <property type="entry name" value="PseudoU_synth_RluA_like"/>
    <property type="match status" value="1"/>
</dbReference>
<dbReference type="EMBL" id="FOJY01000003">
    <property type="protein sequence ID" value="SFA82804.1"/>
    <property type="molecule type" value="Genomic_DNA"/>
</dbReference>
<reference evidence="6 7" key="1">
    <citation type="submission" date="2016-10" db="EMBL/GenBank/DDBJ databases">
        <authorList>
            <person name="de Groot N.N."/>
        </authorList>
    </citation>
    <scope>NUCLEOTIDE SEQUENCE [LARGE SCALE GENOMIC DNA]</scope>
    <source>
        <strain evidence="6 7">DSM 5522</strain>
    </source>
</reference>
<gene>
    <name evidence="6" type="ORF">SAMN05216249_10336</name>
</gene>
<proteinExistence type="inferred from homology"/>
<evidence type="ECO:0000256" key="1">
    <source>
        <dbReference type="ARBA" id="ARBA00000073"/>
    </source>
</evidence>
<evidence type="ECO:0000313" key="6">
    <source>
        <dbReference type="EMBL" id="SFA82804.1"/>
    </source>
</evidence>
<dbReference type="Gene3D" id="3.30.2350.10">
    <property type="entry name" value="Pseudouridine synthase"/>
    <property type="match status" value="1"/>
</dbReference>
<dbReference type="GO" id="GO:0003723">
    <property type="term" value="F:RNA binding"/>
    <property type="evidence" value="ECO:0007669"/>
    <property type="project" value="InterPro"/>
</dbReference>
<dbReference type="GO" id="GO:0000455">
    <property type="term" value="P:enzyme-directed rRNA pseudouridine synthesis"/>
    <property type="evidence" value="ECO:0007669"/>
    <property type="project" value="TreeGrafter"/>
</dbReference>
<comment type="catalytic activity">
    <reaction evidence="1">
        <text>a uridine in RNA = a pseudouridine in RNA</text>
        <dbReference type="Rhea" id="RHEA:48348"/>
        <dbReference type="Rhea" id="RHEA-COMP:12068"/>
        <dbReference type="Rhea" id="RHEA-COMP:12069"/>
        <dbReference type="ChEBI" id="CHEBI:65314"/>
        <dbReference type="ChEBI" id="CHEBI:65315"/>
    </reaction>
</comment>
<sequence length="222" mass="25259">MISDILFEDDSIILVHKKAGIAVSTKKITQIDLESMLKSRDKSLCFLSPINRLDQPVEGIVLFAKNKRAASFLSNELQKGNFSKEYLALCLGKFENKKGELENYLVKDGKNNTSFVSDKNNKNAKKALLKYEVLKEFDNFNKDLFDASLVKIKLITGRHHQIRVQFANISHPLLGDKKYNTLSEDNYHFPALCAVSLSFKHPVTNKTMSFSIKPENELFLKV</sequence>
<dbReference type="InterPro" id="IPR020103">
    <property type="entry name" value="PsdUridine_synth_cat_dom_sf"/>
</dbReference>
<dbReference type="InterPro" id="IPR050188">
    <property type="entry name" value="RluA_PseudoU_synthase"/>
</dbReference>
<dbReference type="OrthoDB" id="9807829at2"/>
<name>A0A1I0W2M6_9FIRM</name>
<organism evidence="6 7">
    <name type="scientific">Acetitomaculum ruminis DSM 5522</name>
    <dbReference type="NCBI Taxonomy" id="1120918"/>
    <lineage>
        <taxon>Bacteria</taxon>
        <taxon>Bacillati</taxon>
        <taxon>Bacillota</taxon>
        <taxon>Clostridia</taxon>
        <taxon>Lachnospirales</taxon>
        <taxon>Lachnospiraceae</taxon>
        <taxon>Acetitomaculum</taxon>
    </lineage>
</organism>
<dbReference type="Pfam" id="PF00849">
    <property type="entry name" value="PseudoU_synth_2"/>
    <property type="match status" value="1"/>
</dbReference>
<dbReference type="PANTHER" id="PTHR21600">
    <property type="entry name" value="MITOCHONDRIAL RNA PSEUDOURIDINE SYNTHASE"/>
    <property type="match status" value="1"/>
</dbReference>
<dbReference type="SUPFAM" id="SSF55120">
    <property type="entry name" value="Pseudouridine synthase"/>
    <property type="match status" value="1"/>
</dbReference>
<evidence type="ECO:0000256" key="2">
    <source>
        <dbReference type="ARBA" id="ARBA00010876"/>
    </source>
</evidence>
<keyword evidence="7" id="KW-1185">Reference proteome</keyword>
<dbReference type="GO" id="GO:0009982">
    <property type="term" value="F:pseudouridine synthase activity"/>
    <property type="evidence" value="ECO:0007669"/>
    <property type="project" value="InterPro"/>
</dbReference>
<comment type="similarity">
    <text evidence="2">Belongs to the pseudouridine synthase RluA family.</text>
</comment>
<feature type="domain" description="Pseudouridine synthase RsuA/RluA-like" evidence="5">
    <location>
        <begin position="12"/>
        <end position="167"/>
    </location>
</feature>
<evidence type="ECO:0000313" key="7">
    <source>
        <dbReference type="Proteomes" id="UP000198838"/>
    </source>
</evidence>
<dbReference type="RefSeq" id="WP_092870439.1">
    <property type="nucleotide sequence ID" value="NZ_FOJY01000003.1"/>
</dbReference>
<accession>A0A1I0W2M6</accession>
<protein>
    <recommendedName>
        <fullName evidence="3">RNA pseudouridylate synthase</fullName>
    </recommendedName>
    <alternativeName>
        <fullName evidence="4">RNA-uridine isomerase</fullName>
    </alternativeName>
</protein>
<dbReference type="AlphaFoldDB" id="A0A1I0W2M6"/>
<dbReference type="PANTHER" id="PTHR21600:SF44">
    <property type="entry name" value="RIBOSOMAL LARGE SUBUNIT PSEUDOURIDINE SYNTHASE D"/>
    <property type="match status" value="1"/>
</dbReference>